<organism evidence="3 4">
    <name type="scientific">Sphingomonas sanxanigenens DSM 19645 = NX02</name>
    <dbReference type="NCBI Taxonomy" id="1123269"/>
    <lineage>
        <taxon>Bacteria</taxon>
        <taxon>Pseudomonadati</taxon>
        <taxon>Pseudomonadota</taxon>
        <taxon>Alphaproteobacteria</taxon>
        <taxon>Sphingomonadales</taxon>
        <taxon>Sphingomonadaceae</taxon>
        <taxon>Sphingomonas</taxon>
    </lineage>
</organism>
<dbReference type="HOGENOM" id="CLU_2071629_0_0_5"/>
<accession>W0A3P5</accession>
<feature type="chain" id="PRO_5004785022" description="DUF4148 domain-containing protein" evidence="2">
    <location>
        <begin position="22"/>
        <end position="118"/>
    </location>
</feature>
<feature type="region of interest" description="Disordered" evidence="1">
    <location>
        <begin position="20"/>
        <end position="75"/>
    </location>
</feature>
<evidence type="ECO:0000313" key="3">
    <source>
        <dbReference type="EMBL" id="AHE52559.1"/>
    </source>
</evidence>
<dbReference type="KEGG" id="ssan:NX02_04030"/>
<protein>
    <recommendedName>
        <fullName evidence="5">DUF4148 domain-containing protein</fullName>
    </recommendedName>
</protein>
<reference evidence="3 4" key="1">
    <citation type="submission" date="2013-07" db="EMBL/GenBank/DDBJ databases">
        <title>Completed genome of Sphingomonas sanxanigenens NX02.</title>
        <authorList>
            <person name="Ma T."/>
            <person name="Huang H."/>
            <person name="Wu M."/>
            <person name="Li X."/>
            <person name="Li G."/>
        </authorList>
    </citation>
    <scope>NUCLEOTIDE SEQUENCE [LARGE SCALE GENOMIC DNA]</scope>
    <source>
        <strain evidence="3 4">NX02</strain>
    </source>
</reference>
<keyword evidence="2" id="KW-0732">Signal</keyword>
<dbReference type="eggNOG" id="ENOG5032I0E">
    <property type="taxonomic scope" value="Bacteria"/>
</dbReference>
<dbReference type="RefSeq" id="WP_025290860.1">
    <property type="nucleotide sequence ID" value="NZ_CP006644.1"/>
</dbReference>
<feature type="compositionally biased region" description="Low complexity" evidence="1">
    <location>
        <begin position="35"/>
        <end position="44"/>
    </location>
</feature>
<proteinExistence type="predicted"/>
<gene>
    <name evidence="3" type="ORF">NX02_04030</name>
</gene>
<dbReference type="EMBL" id="CP006644">
    <property type="protein sequence ID" value="AHE52559.1"/>
    <property type="molecule type" value="Genomic_DNA"/>
</dbReference>
<evidence type="ECO:0000256" key="2">
    <source>
        <dbReference type="SAM" id="SignalP"/>
    </source>
</evidence>
<keyword evidence="4" id="KW-1185">Reference proteome</keyword>
<feature type="compositionally biased region" description="Basic and acidic residues" evidence="1">
    <location>
        <begin position="48"/>
        <end position="75"/>
    </location>
</feature>
<evidence type="ECO:0000256" key="1">
    <source>
        <dbReference type="SAM" id="MobiDB-lite"/>
    </source>
</evidence>
<dbReference type="AlphaFoldDB" id="W0A3P5"/>
<dbReference type="Proteomes" id="UP000018851">
    <property type="component" value="Chromosome"/>
</dbReference>
<name>W0A3P5_9SPHN</name>
<feature type="signal peptide" evidence="2">
    <location>
        <begin position="1"/>
        <end position="21"/>
    </location>
</feature>
<dbReference type="STRING" id="1123269.NX02_04030"/>
<sequence length="118" mass="12609">MRAFAFIAAIALLVPALPAAAQRSTGPAPAPALPGPSGIGPSLGRASDAIRDGRRSGELSRGEAKRARRERGQIDTLADRYSADGYLSASERREIETRAEVLRATVNAERLRGDTKRR</sequence>
<evidence type="ECO:0000313" key="4">
    <source>
        <dbReference type="Proteomes" id="UP000018851"/>
    </source>
</evidence>
<evidence type="ECO:0008006" key="5">
    <source>
        <dbReference type="Google" id="ProtNLM"/>
    </source>
</evidence>
<dbReference type="PATRIC" id="fig|1123269.5.peg.789"/>